<dbReference type="EMBL" id="CP012541">
    <property type="protein sequence ID" value="ALF47356.1"/>
    <property type="molecule type" value="Genomic_DNA"/>
</dbReference>
<evidence type="ECO:0000256" key="1">
    <source>
        <dbReference type="ARBA" id="ARBA00022490"/>
    </source>
</evidence>
<dbReference type="GO" id="GO:0005829">
    <property type="term" value="C:cytosol"/>
    <property type="evidence" value="ECO:0007669"/>
    <property type="project" value="TreeGrafter"/>
</dbReference>
<dbReference type="PANTHER" id="PTHR31760:SF0">
    <property type="entry name" value="S-ADENOSYL-L-METHIONINE-DEPENDENT METHYLTRANSFERASES SUPERFAMILY PROTEIN"/>
    <property type="match status" value="1"/>
</dbReference>
<dbReference type="GO" id="GO:0070043">
    <property type="term" value="F:rRNA (guanine-N7-)-methyltransferase activity"/>
    <property type="evidence" value="ECO:0007669"/>
    <property type="project" value="UniProtKB-UniRule"/>
</dbReference>
<comment type="function">
    <text evidence="6">Specifically methylates the N7 position of a guanine in 16S rRNA.</text>
</comment>
<feature type="binding site" evidence="6">
    <location>
        <position position="68"/>
    </location>
    <ligand>
        <name>S-adenosyl-L-methionine</name>
        <dbReference type="ChEBI" id="CHEBI:59789"/>
    </ligand>
</feature>
<evidence type="ECO:0000313" key="8">
    <source>
        <dbReference type="Proteomes" id="UP000066049"/>
    </source>
</evidence>
<dbReference type="Pfam" id="PF02527">
    <property type="entry name" value="GidB"/>
    <property type="match status" value="1"/>
</dbReference>
<feature type="binding site" evidence="6">
    <location>
        <position position="128"/>
    </location>
    <ligand>
        <name>S-adenosyl-L-methionine</name>
        <dbReference type="ChEBI" id="CHEBI:59789"/>
    </ligand>
</feature>
<feature type="binding site" evidence="6">
    <location>
        <position position="63"/>
    </location>
    <ligand>
        <name>S-adenosyl-L-methionine</name>
        <dbReference type="ChEBI" id="CHEBI:59789"/>
    </ligand>
</feature>
<dbReference type="Gene3D" id="3.40.50.150">
    <property type="entry name" value="Vaccinia Virus protein VP39"/>
    <property type="match status" value="1"/>
</dbReference>
<evidence type="ECO:0000256" key="4">
    <source>
        <dbReference type="ARBA" id="ARBA00022679"/>
    </source>
</evidence>
<dbReference type="HAMAP" id="MF_00074">
    <property type="entry name" value="16SrRNA_methyltr_G"/>
    <property type="match status" value="1"/>
</dbReference>
<dbReference type="PANTHER" id="PTHR31760">
    <property type="entry name" value="S-ADENOSYL-L-METHIONINE-DEPENDENT METHYLTRANSFERASES SUPERFAMILY PROTEIN"/>
    <property type="match status" value="1"/>
</dbReference>
<dbReference type="PATRIC" id="fig|199.248.peg.690"/>
<dbReference type="PIRSF" id="PIRSF003078">
    <property type="entry name" value="GidB"/>
    <property type="match status" value="1"/>
</dbReference>
<dbReference type="SUPFAM" id="SSF53335">
    <property type="entry name" value="S-adenosyl-L-methionine-dependent methyltransferases"/>
    <property type="match status" value="1"/>
</dbReference>
<reference evidence="8" key="1">
    <citation type="submission" date="2015-08" db="EMBL/GenBank/DDBJ databases">
        <title>Comparative genomics of the Campylobacter concisus group.</title>
        <authorList>
            <person name="Miller W.G."/>
            <person name="Yee E."/>
            <person name="Chapman M.H."/>
            <person name="Huynh S."/>
            <person name="Bono J.L."/>
            <person name="On S.L.W."/>
            <person name="St Leger J."/>
            <person name="Foster G."/>
            <person name="Parker C.T."/>
        </authorList>
    </citation>
    <scope>NUCLEOTIDE SEQUENCE [LARGE SCALE GENOMIC DNA]</scope>
    <source>
        <strain evidence="8">ATCC 33237</strain>
    </source>
</reference>
<keyword evidence="5 6" id="KW-0949">S-adenosyl-L-methionine</keyword>
<evidence type="ECO:0000256" key="3">
    <source>
        <dbReference type="ARBA" id="ARBA00022603"/>
    </source>
</evidence>
<dbReference type="InterPro" id="IPR029063">
    <property type="entry name" value="SAM-dependent_MTases_sf"/>
</dbReference>
<keyword evidence="2 6" id="KW-0698">rRNA processing</keyword>
<evidence type="ECO:0000256" key="5">
    <source>
        <dbReference type="ARBA" id="ARBA00022691"/>
    </source>
</evidence>
<organism evidence="7 8">
    <name type="scientific">Campylobacter concisus</name>
    <dbReference type="NCBI Taxonomy" id="199"/>
    <lineage>
        <taxon>Bacteria</taxon>
        <taxon>Pseudomonadati</taxon>
        <taxon>Campylobacterota</taxon>
        <taxon>Epsilonproteobacteria</taxon>
        <taxon>Campylobacterales</taxon>
        <taxon>Campylobacteraceae</taxon>
        <taxon>Campylobacter</taxon>
    </lineage>
</organism>
<evidence type="ECO:0000313" key="7">
    <source>
        <dbReference type="EMBL" id="ALF47356.1"/>
    </source>
</evidence>
<evidence type="ECO:0000256" key="6">
    <source>
        <dbReference type="HAMAP-Rule" id="MF_00074"/>
    </source>
</evidence>
<name>A0A0M4TLP5_9BACT</name>
<evidence type="ECO:0000256" key="2">
    <source>
        <dbReference type="ARBA" id="ARBA00022552"/>
    </source>
</evidence>
<accession>A0A0M4TLP5</accession>
<keyword evidence="4 6" id="KW-0808">Transferase</keyword>
<sequence length="189" mass="21566">MIKNELCLPAEFNEKVKAYAQIFAKFNKVHSLSNYKDISEQVLDSIKPLEIFDLSAKTAIDVGSGAGFPAIFLALAMPQTKWHLFEPIAKKSSFLSYAKIELDIENLEVHSQKIELAYKFIANLITSRALSKTKELIKICDGFYDENTKFLIYKGSSVMDEISGIDAQIYNEKNRNYIFFNLKKHGEKH</sequence>
<feature type="binding site" evidence="6">
    <location>
        <begin position="114"/>
        <end position="115"/>
    </location>
    <ligand>
        <name>S-adenosyl-L-methionine</name>
        <dbReference type="ChEBI" id="CHEBI:59789"/>
    </ligand>
</feature>
<comment type="subcellular location">
    <subcellularLocation>
        <location evidence="6">Cytoplasm</location>
    </subcellularLocation>
</comment>
<protein>
    <recommendedName>
        <fullName evidence="6">Ribosomal RNA small subunit methyltransferase G</fullName>
        <ecNumber evidence="6">2.1.1.-</ecNumber>
    </recommendedName>
    <alternativeName>
        <fullName evidence="6">16S rRNA 7-methylguanosine methyltransferase</fullName>
        <shortName evidence="6">16S rRNA m7G methyltransferase</shortName>
    </alternativeName>
</protein>
<dbReference type="KEGG" id="ccoc:CCON33237_0660"/>
<comment type="caution">
    <text evidence="6">Lacks conserved residue(s) required for the propagation of feature annotation.</text>
</comment>
<dbReference type="NCBIfam" id="TIGR00138">
    <property type="entry name" value="rsmG_gidB"/>
    <property type="match status" value="1"/>
</dbReference>
<keyword evidence="1 6" id="KW-0963">Cytoplasm</keyword>
<keyword evidence="3 6" id="KW-0489">Methyltransferase</keyword>
<dbReference type="EC" id="2.1.1.-" evidence="6"/>
<proteinExistence type="inferred from homology"/>
<comment type="similarity">
    <text evidence="6">Belongs to the methyltransferase superfamily. RNA methyltransferase RsmG family.</text>
</comment>
<dbReference type="InterPro" id="IPR003682">
    <property type="entry name" value="rRNA_ssu_MeTfrase_G"/>
</dbReference>
<dbReference type="Proteomes" id="UP000066049">
    <property type="component" value="Chromosome"/>
</dbReference>
<dbReference type="AlphaFoldDB" id="A0A0M4TLP5"/>
<gene>
    <name evidence="7" type="primary">gidB</name>
    <name evidence="6" type="synonym">rsmG</name>
    <name evidence="7" type="ORF">CCON33237_0660</name>
</gene>